<dbReference type="KEGG" id="ecc:c1142"/>
<dbReference type="Proteomes" id="UP000001410">
    <property type="component" value="Chromosome"/>
</dbReference>
<evidence type="ECO:0000313" key="1">
    <source>
        <dbReference type="EMBL" id="AAN79610.1"/>
    </source>
</evidence>
<dbReference type="EMBL" id="AE014075">
    <property type="protein sequence ID" value="AAN79610.1"/>
    <property type="molecule type" value="Genomic_DNA"/>
</dbReference>
<dbReference type="HOGENOM" id="CLU_3199861_0_0_6"/>
<gene>
    <name evidence="1" type="ordered locus">c1142</name>
</gene>
<evidence type="ECO:0000313" key="2">
    <source>
        <dbReference type="Proteomes" id="UP000001410"/>
    </source>
</evidence>
<organism evidence="1 2">
    <name type="scientific">Escherichia coli O6:H1 (strain CFT073 / ATCC 700928 / UPEC)</name>
    <dbReference type="NCBI Taxonomy" id="199310"/>
    <lineage>
        <taxon>Bacteria</taxon>
        <taxon>Pseudomonadati</taxon>
        <taxon>Pseudomonadota</taxon>
        <taxon>Gammaproteobacteria</taxon>
        <taxon>Enterobacterales</taxon>
        <taxon>Enterobacteriaceae</taxon>
        <taxon>Escherichia</taxon>
    </lineage>
</organism>
<sequence length="45" mass="4953">MTHAFLSVARQNAITAGYPGGFLFMAPDEQLLAVERQPTFCLTTH</sequence>
<reference evidence="1 2" key="1">
    <citation type="journal article" date="2002" name="Proc. Natl. Acad. Sci. U.S.A.">
        <title>Extensive mosaic structure revealed by the complete genome sequence of uropathogenic Escherichia coli.</title>
        <authorList>
            <person name="Welch R.A."/>
            <person name="Burland V."/>
            <person name="Plunkett G.III."/>
            <person name="Redford P."/>
            <person name="Roesch P."/>
            <person name="Rasko D."/>
            <person name="Buckles E.L."/>
            <person name="Liou S.R."/>
            <person name="Boutin A."/>
            <person name="Hackett J."/>
            <person name="Stroud D."/>
            <person name="Mayhew G.F."/>
            <person name="Rose D.J."/>
            <person name="Zhou S."/>
            <person name="Schwartz D.C."/>
            <person name="Perna N.T."/>
            <person name="Mobley H.L."/>
            <person name="Donnenberg M.S."/>
            <person name="Blattner F.R."/>
        </authorList>
    </citation>
    <scope>NUCLEOTIDE SEQUENCE [LARGE SCALE GENOMIC DNA]</scope>
    <source>
        <strain evidence="2">CFT073 / ATCC 700928 / UPEC</strain>
    </source>
</reference>
<proteinExistence type="predicted"/>
<name>A0A0H2V5Y1_ECOL6</name>
<accession>A0A0H2V5Y1</accession>
<protein>
    <submittedName>
        <fullName evidence="1">Uncharacterized protein</fullName>
    </submittedName>
</protein>
<keyword evidence="2" id="KW-1185">Reference proteome</keyword>
<dbReference type="AlphaFoldDB" id="A0A0H2V5Y1"/>